<dbReference type="EMBL" id="CATOUU010000764">
    <property type="protein sequence ID" value="CAI9946669.1"/>
    <property type="molecule type" value="Genomic_DNA"/>
</dbReference>
<reference evidence="1" key="1">
    <citation type="submission" date="2023-06" db="EMBL/GenBank/DDBJ databases">
        <authorList>
            <person name="Kurt Z."/>
        </authorList>
    </citation>
    <scope>NUCLEOTIDE SEQUENCE</scope>
</reference>
<dbReference type="Gene3D" id="2.120.10.80">
    <property type="entry name" value="Kelch-type beta propeller"/>
    <property type="match status" value="1"/>
</dbReference>
<dbReference type="InterPro" id="IPR015915">
    <property type="entry name" value="Kelch-typ_b-propeller"/>
</dbReference>
<dbReference type="Proteomes" id="UP001642409">
    <property type="component" value="Unassembled WGS sequence"/>
</dbReference>
<evidence type="ECO:0000313" key="2">
    <source>
        <dbReference type="EMBL" id="CAL6050824.1"/>
    </source>
</evidence>
<comment type="caution">
    <text evidence="1">The sequence shown here is derived from an EMBL/GenBank/DDBJ whole genome shotgun (WGS) entry which is preliminary data.</text>
</comment>
<dbReference type="SUPFAM" id="SSF117281">
    <property type="entry name" value="Kelch motif"/>
    <property type="match status" value="1"/>
</dbReference>
<evidence type="ECO:0000313" key="1">
    <source>
        <dbReference type="EMBL" id="CAI9946669.1"/>
    </source>
</evidence>
<proteinExistence type="predicted"/>
<name>A0AA86Q697_9EUKA</name>
<reference evidence="2 3" key="2">
    <citation type="submission" date="2024-07" db="EMBL/GenBank/DDBJ databases">
        <authorList>
            <person name="Akdeniz Z."/>
        </authorList>
    </citation>
    <scope>NUCLEOTIDE SEQUENCE [LARGE SCALE GENOMIC DNA]</scope>
</reference>
<organism evidence="1">
    <name type="scientific">Hexamita inflata</name>
    <dbReference type="NCBI Taxonomy" id="28002"/>
    <lineage>
        <taxon>Eukaryota</taxon>
        <taxon>Metamonada</taxon>
        <taxon>Diplomonadida</taxon>
        <taxon>Hexamitidae</taxon>
        <taxon>Hexamitinae</taxon>
        <taxon>Hexamita</taxon>
    </lineage>
</organism>
<sequence length="275" mass="30822">MSIVHYDHMSYIDFESQTIEKSQQITQFGELSYDFYGKRCVFSGLPDATFLSANSLYFIQAENIFRLNLVSEPRLSLVFKSLQMRHVRHQQLFILRNTLYVFSGLSLNARFTMQTFQSVDLQNPRKLISVQCSNLPPSRCLATIFSSDSAVYILSGLSSTATEERILGDLWKFDGEFTQIELSGSNPEVCGAQALQFNHYFLIVGGFSGQKLDGSKQMNSTVWVLDCWNSKCTANVLGVVEVNAVFRVQGALLIGGGLKVEILQLKGMEAEVAFD</sequence>
<accession>A0AA86Q697</accession>
<keyword evidence="3" id="KW-1185">Reference proteome</keyword>
<protein>
    <submittedName>
        <fullName evidence="1">Kelch-type beta propeller</fullName>
    </submittedName>
    <submittedName>
        <fullName evidence="2">Kelch-type_beta propeller</fullName>
    </submittedName>
</protein>
<gene>
    <name evidence="1" type="ORF">HINF_LOCUS34314</name>
    <name evidence="2" type="ORF">HINF_LOCUS44072</name>
</gene>
<dbReference type="AlphaFoldDB" id="A0AA86Q697"/>
<dbReference type="EMBL" id="CAXDID020000186">
    <property type="protein sequence ID" value="CAL6050824.1"/>
    <property type="molecule type" value="Genomic_DNA"/>
</dbReference>
<evidence type="ECO:0000313" key="3">
    <source>
        <dbReference type="Proteomes" id="UP001642409"/>
    </source>
</evidence>